<dbReference type="GO" id="GO:0006265">
    <property type="term" value="P:DNA topological change"/>
    <property type="evidence" value="ECO:0007669"/>
    <property type="project" value="InterPro"/>
</dbReference>
<evidence type="ECO:0000313" key="3">
    <source>
        <dbReference type="EMBL" id="GAG43852.1"/>
    </source>
</evidence>
<dbReference type="InterPro" id="IPR023406">
    <property type="entry name" value="Topo_IA_AS"/>
</dbReference>
<dbReference type="InterPro" id="IPR013824">
    <property type="entry name" value="Topo_IA_cen_sub1"/>
</dbReference>
<dbReference type="Gene3D" id="1.10.290.10">
    <property type="entry name" value="Topoisomerase I, domain 4"/>
    <property type="match status" value="1"/>
</dbReference>
<evidence type="ECO:0000259" key="2">
    <source>
        <dbReference type="PROSITE" id="PS52039"/>
    </source>
</evidence>
<gene>
    <name evidence="3" type="ORF">S01H1_81606</name>
</gene>
<proteinExistence type="predicted"/>
<dbReference type="PANTHER" id="PTHR42785">
    <property type="entry name" value="DNA TOPOISOMERASE, TYPE IA, CORE"/>
    <property type="match status" value="1"/>
</dbReference>
<dbReference type="InterPro" id="IPR023405">
    <property type="entry name" value="Topo_IA_core_domain"/>
</dbReference>
<comment type="caution">
    <text evidence="3">The sequence shown here is derived from an EMBL/GenBank/DDBJ whole genome shotgun (WGS) entry which is preliminary data.</text>
</comment>
<dbReference type="InterPro" id="IPR013497">
    <property type="entry name" value="Topo_IA_cen"/>
</dbReference>
<dbReference type="PROSITE" id="PS52039">
    <property type="entry name" value="TOPO_IA_2"/>
    <property type="match status" value="1"/>
</dbReference>
<reference evidence="3" key="1">
    <citation type="journal article" date="2014" name="Front. Microbiol.">
        <title>High frequency of phylogenetically diverse reductive dehalogenase-homologous genes in deep subseafloor sedimentary metagenomes.</title>
        <authorList>
            <person name="Kawai M."/>
            <person name="Futagami T."/>
            <person name="Toyoda A."/>
            <person name="Takaki Y."/>
            <person name="Nishi S."/>
            <person name="Hori S."/>
            <person name="Arai W."/>
            <person name="Tsubouchi T."/>
            <person name="Morono Y."/>
            <person name="Uchiyama I."/>
            <person name="Ito T."/>
            <person name="Fujiyama A."/>
            <person name="Inagaki F."/>
            <person name="Takami H."/>
        </authorList>
    </citation>
    <scope>NUCLEOTIDE SEQUENCE</scope>
    <source>
        <strain evidence="3">Expedition CK06-06</strain>
    </source>
</reference>
<keyword evidence="1" id="KW-0413">Isomerase</keyword>
<organism evidence="3">
    <name type="scientific">marine sediment metagenome</name>
    <dbReference type="NCBI Taxonomy" id="412755"/>
    <lineage>
        <taxon>unclassified sequences</taxon>
        <taxon>metagenomes</taxon>
        <taxon>ecological metagenomes</taxon>
    </lineage>
</organism>
<dbReference type="SUPFAM" id="SSF56712">
    <property type="entry name" value="Prokaryotic type I DNA topoisomerase"/>
    <property type="match status" value="1"/>
</dbReference>
<dbReference type="Gene3D" id="1.10.460.10">
    <property type="entry name" value="Topoisomerase I, domain 2"/>
    <property type="match status" value="1"/>
</dbReference>
<evidence type="ECO:0000256" key="1">
    <source>
        <dbReference type="ARBA" id="ARBA00023235"/>
    </source>
</evidence>
<dbReference type="InterPro" id="IPR003601">
    <property type="entry name" value="Topo_IA_2"/>
</dbReference>
<feature type="domain" description="Topo IA-type catalytic" evidence="2">
    <location>
        <begin position="1"/>
        <end position="206"/>
    </location>
</feature>
<dbReference type="EMBL" id="BARS01055240">
    <property type="protein sequence ID" value="GAG43852.1"/>
    <property type="molecule type" value="Genomic_DNA"/>
</dbReference>
<dbReference type="PROSITE" id="PS00396">
    <property type="entry name" value="TOPO_IA_1"/>
    <property type="match status" value="1"/>
</dbReference>
<dbReference type="AlphaFoldDB" id="X0Y971"/>
<dbReference type="PRINTS" id="PR00417">
    <property type="entry name" value="PRTPISMRASEI"/>
</dbReference>
<dbReference type="InterPro" id="IPR013826">
    <property type="entry name" value="Topo_IA_cen_sub3"/>
</dbReference>
<dbReference type="SMART" id="SM00436">
    <property type="entry name" value="TOP1Bc"/>
    <property type="match status" value="1"/>
</dbReference>
<feature type="non-terminal residue" evidence="3">
    <location>
        <position position="206"/>
    </location>
</feature>
<name>X0Y971_9ZZZZ</name>
<feature type="non-terminal residue" evidence="3">
    <location>
        <position position="1"/>
    </location>
</feature>
<protein>
    <recommendedName>
        <fullName evidence="2">Topo IA-type catalytic domain-containing protein</fullName>
    </recommendedName>
</protein>
<dbReference type="GO" id="GO:0003677">
    <property type="term" value="F:DNA binding"/>
    <property type="evidence" value="ECO:0007669"/>
    <property type="project" value="InterPro"/>
</dbReference>
<dbReference type="InterPro" id="IPR000380">
    <property type="entry name" value="Topo_IA"/>
</dbReference>
<dbReference type="Pfam" id="PF01131">
    <property type="entry name" value="Topoisom_bac"/>
    <property type="match status" value="1"/>
</dbReference>
<dbReference type="PANTHER" id="PTHR42785:SF1">
    <property type="entry name" value="DNA TOPOISOMERASE"/>
    <property type="match status" value="1"/>
</dbReference>
<sequence>IAWGLSAGRVQSVAVKMIVEREREIRNFKPEEYWLIPAVFTTDLGADYHQQWLDFITPKTEDDKPPTIAEQSEWLAEHNAFKAELDKVGDEKFDASNKEQAEKVFGALKDAEFKLADIETKQSISHPSAPFITSTLQQTAANKLGFATKRTMRVAQQLYEGLDLGSMGHLGLITYMRTDSTQLSGEAISEARSYIQRHIGPDYLPE</sequence>
<accession>X0Y971</accession>
<dbReference type="GO" id="GO:0003917">
    <property type="term" value="F:DNA topoisomerase type I (single strand cut, ATP-independent) activity"/>
    <property type="evidence" value="ECO:0007669"/>
    <property type="project" value="InterPro"/>
</dbReference>